<reference evidence="1 2" key="1">
    <citation type="journal article" date="2015" name="Sci. Rep.">
        <title>Unraveling adaptation of Pontibacter korlensis to radiation and infertility in desert through complete genome and comparative transcriptomic analysis.</title>
        <authorList>
            <person name="Dai J."/>
            <person name="Dai W."/>
            <person name="Qiu C."/>
            <person name="Yang Z."/>
            <person name="Zhang Y."/>
            <person name="Zhou M."/>
            <person name="Zhang L."/>
            <person name="Fang C."/>
            <person name="Gao Q."/>
            <person name="Yang Q."/>
            <person name="Li X."/>
            <person name="Wang Z."/>
            <person name="Wang Z."/>
            <person name="Jia Z."/>
            <person name="Chen X."/>
        </authorList>
    </citation>
    <scope>NUCLEOTIDE SEQUENCE [LARGE SCALE GENOMIC DNA]</scope>
    <source>
        <strain evidence="1 2">X14-1T</strain>
    </source>
</reference>
<dbReference type="PATRIC" id="fig|400092.3.peg.3475"/>
<evidence type="ECO:0000313" key="2">
    <source>
        <dbReference type="Proteomes" id="UP000033109"/>
    </source>
</evidence>
<evidence type="ECO:0000313" key="1">
    <source>
        <dbReference type="EMBL" id="AKD04296.1"/>
    </source>
</evidence>
<gene>
    <name evidence="1" type="ORF">PKOR_15870</name>
</gene>
<name>A0A0E3UYB1_9BACT</name>
<dbReference type="HOGENOM" id="CLU_2808766_0_0_10"/>
<dbReference type="KEGG" id="pko:PKOR_15870"/>
<accession>A0A0E3UYB1</accession>
<dbReference type="Proteomes" id="UP000033109">
    <property type="component" value="Chromosome"/>
</dbReference>
<keyword evidence="2" id="KW-1185">Reference proteome</keyword>
<proteinExistence type="predicted"/>
<dbReference type="EMBL" id="CP009621">
    <property type="protein sequence ID" value="AKD04296.1"/>
    <property type="molecule type" value="Genomic_DNA"/>
</dbReference>
<sequence length="67" mass="7773">MHDGLGYLFCFGDIDCRGSRKKYMEKAPRQNLDAFYTTKTHLKLSFRAAKGRREAGTMTCPHNQHKH</sequence>
<dbReference type="AlphaFoldDB" id="A0A0E3UYB1"/>
<protein>
    <submittedName>
        <fullName evidence="1">Uncharacterized protein</fullName>
    </submittedName>
</protein>
<organism evidence="1 2">
    <name type="scientific">Pontibacter korlensis</name>
    <dbReference type="NCBI Taxonomy" id="400092"/>
    <lineage>
        <taxon>Bacteria</taxon>
        <taxon>Pseudomonadati</taxon>
        <taxon>Bacteroidota</taxon>
        <taxon>Cytophagia</taxon>
        <taxon>Cytophagales</taxon>
        <taxon>Hymenobacteraceae</taxon>
        <taxon>Pontibacter</taxon>
    </lineage>
</organism>